<dbReference type="GO" id="GO:0016627">
    <property type="term" value="F:oxidoreductase activity, acting on the CH-CH group of donors"/>
    <property type="evidence" value="ECO:0007669"/>
    <property type="project" value="UniProtKB-ARBA"/>
</dbReference>
<dbReference type="InterPro" id="IPR008150">
    <property type="entry name" value="Phytoene_DH_bac_CS"/>
</dbReference>
<dbReference type="InterPro" id="IPR002937">
    <property type="entry name" value="Amino_oxidase"/>
</dbReference>
<evidence type="ECO:0000256" key="2">
    <source>
        <dbReference type="ARBA" id="ARBA00022746"/>
    </source>
</evidence>
<protein>
    <submittedName>
        <fullName evidence="7">Phytoene desaturase</fullName>
    </submittedName>
</protein>
<keyword evidence="3 5" id="KW-0560">Oxidoreductase</keyword>
<accession>A0A942USR1</accession>
<evidence type="ECO:0000256" key="4">
    <source>
        <dbReference type="ARBA" id="ARBA00038322"/>
    </source>
</evidence>
<dbReference type="EMBL" id="WSFT01000014">
    <property type="protein sequence ID" value="MBS4537255.1"/>
    <property type="molecule type" value="Genomic_DNA"/>
</dbReference>
<keyword evidence="2 5" id="KW-0125">Carotenoid biosynthesis</keyword>
<dbReference type="PROSITE" id="PS00982">
    <property type="entry name" value="PHYTOENE_DH"/>
    <property type="match status" value="1"/>
</dbReference>
<dbReference type="PANTHER" id="PTHR43734">
    <property type="entry name" value="PHYTOENE DESATURASE"/>
    <property type="match status" value="1"/>
</dbReference>
<feature type="domain" description="Amine oxidase" evidence="6">
    <location>
        <begin position="20"/>
        <end position="494"/>
    </location>
</feature>
<evidence type="ECO:0000256" key="3">
    <source>
        <dbReference type="ARBA" id="ARBA00023002"/>
    </source>
</evidence>
<evidence type="ECO:0000256" key="1">
    <source>
        <dbReference type="ARBA" id="ARBA00004829"/>
    </source>
</evidence>
<dbReference type="PANTHER" id="PTHR43734:SF1">
    <property type="entry name" value="PHYTOENE DESATURASE"/>
    <property type="match status" value="1"/>
</dbReference>
<comment type="pathway">
    <text evidence="1 5">Carotenoid biosynthesis.</text>
</comment>
<dbReference type="AlphaFoldDB" id="A0A942USR1"/>
<dbReference type="NCBIfam" id="TIGR02734">
    <property type="entry name" value="crtI_fam"/>
    <property type="match status" value="1"/>
</dbReference>
<evidence type="ECO:0000259" key="6">
    <source>
        <dbReference type="Pfam" id="PF01593"/>
    </source>
</evidence>
<keyword evidence="8" id="KW-1185">Reference proteome</keyword>
<gene>
    <name evidence="7" type="primary">crtI</name>
    <name evidence="7" type="ORF">GOQ27_02215</name>
</gene>
<evidence type="ECO:0000313" key="8">
    <source>
        <dbReference type="Proteomes" id="UP000724672"/>
    </source>
</evidence>
<organism evidence="7 8">
    <name type="scientific">Anaeromonas frigoriresistens</name>
    <dbReference type="NCBI Taxonomy" id="2683708"/>
    <lineage>
        <taxon>Bacteria</taxon>
        <taxon>Bacillati</taxon>
        <taxon>Bacillota</taxon>
        <taxon>Tissierellia</taxon>
        <taxon>Tissierellales</taxon>
        <taxon>Thermohalobacteraceae</taxon>
        <taxon>Anaeromonas</taxon>
    </lineage>
</organism>
<dbReference type="InterPro" id="IPR036188">
    <property type="entry name" value="FAD/NAD-bd_sf"/>
</dbReference>
<dbReference type="SUPFAM" id="SSF51905">
    <property type="entry name" value="FAD/NAD(P)-binding domain"/>
    <property type="match status" value="1"/>
</dbReference>
<dbReference type="GO" id="GO:0016117">
    <property type="term" value="P:carotenoid biosynthetic process"/>
    <property type="evidence" value="ECO:0007669"/>
    <property type="project" value="UniProtKB-KW"/>
</dbReference>
<sequence length="512" mass="58479">MIRGGLIMNNKVIIVGAGPGGLTAGTLLSHQGYDVEIFEKQNFIGGRTSTFELDGYKFDLGPTFLMMKDVLEDVFKKAGRKVEDYIQIKEVEPLYRIIYGDGREFYPSRKRDKMSQEIERLFPGNSEGYNSFMKKEKKKFDILFDCLKESFIKPTDLLKKEAIKSIPYIGIKQSLFDVLGKYFKEDDLKMAFTFQAKYLGMSPWECPGGYSIISYIEHATGVHHIMGGFGEITKGMAKVIEEDGGRIHLNSSVKELIIENKKVIGVELEDGTRNYSENTILNADFAYAMNNLIKDKYKKKYTREKVAKQKYSCSTYMLYLGVDKVFDIPHNNIIFAKDYKNNVDEIGTSKILSEDPSIYIQNSIVTDKSIAPEGKSTIYILVPVPNNTSNIDWDKEKNLFREKILDIVEEKAGLQELRKYIEVERMITPKDWEDDMSVYKGAVFNLGHNIGQMLYFRPHNQFEEFDNCYLVGGGTHPGSGLPTIFESGRITSDLLMKNSKKDNRYLQKASIL</sequence>
<comment type="similarity">
    <text evidence="4">Belongs to the carotenoid/retinoid oxidoreductase family. CrtN subfamily.</text>
</comment>
<dbReference type="Pfam" id="PF01593">
    <property type="entry name" value="Amino_oxidase"/>
    <property type="match status" value="1"/>
</dbReference>
<dbReference type="Proteomes" id="UP000724672">
    <property type="component" value="Unassembled WGS sequence"/>
</dbReference>
<evidence type="ECO:0000256" key="5">
    <source>
        <dbReference type="RuleBase" id="RU362075"/>
    </source>
</evidence>
<dbReference type="PRINTS" id="PR00419">
    <property type="entry name" value="ADXRDTASE"/>
</dbReference>
<proteinExistence type="inferred from homology"/>
<evidence type="ECO:0000313" key="7">
    <source>
        <dbReference type="EMBL" id="MBS4537255.1"/>
    </source>
</evidence>
<dbReference type="InterPro" id="IPR014105">
    <property type="entry name" value="Carotenoid/retinoid_OxRdtase"/>
</dbReference>
<name>A0A942USR1_9FIRM</name>
<comment type="caution">
    <text evidence="7">The sequence shown here is derived from an EMBL/GenBank/DDBJ whole genome shotgun (WGS) entry which is preliminary data.</text>
</comment>
<dbReference type="Gene3D" id="3.50.50.60">
    <property type="entry name" value="FAD/NAD(P)-binding domain"/>
    <property type="match status" value="2"/>
</dbReference>
<reference evidence="7" key="1">
    <citation type="submission" date="2019-12" db="EMBL/GenBank/DDBJ databases">
        <title>Clostridiaceae gen. nov. sp. nov., isolated from sediment in Xinjiang, China.</title>
        <authorList>
            <person name="Zhang R."/>
        </authorList>
    </citation>
    <scope>NUCLEOTIDE SEQUENCE</scope>
    <source>
        <strain evidence="7">D2Q-11</strain>
    </source>
</reference>